<evidence type="ECO:0000313" key="1">
    <source>
        <dbReference type="EMBL" id="JAH71142.1"/>
    </source>
</evidence>
<dbReference type="AlphaFoldDB" id="A0A0E9UZB1"/>
<reference evidence="1" key="2">
    <citation type="journal article" date="2015" name="Fish Shellfish Immunol.">
        <title>Early steps in the European eel (Anguilla anguilla)-Vibrio vulnificus interaction in the gills: Role of the RtxA13 toxin.</title>
        <authorList>
            <person name="Callol A."/>
            <person name="Pajuelo D."/>
            <person name="Ebbesson L."/>
            <person name="Teles M."/>
            <person name="MacKenzie S."/>
            <person name="Amaro C."/>
        </authorList>
    </citation>
    <scope>NUCLEOTIDE SEQUENCE</scope>
</reference>
<protein>
    <submittedName>
        <fullName evidence="1">Uncharacterized protein</fullName>
    </submittedName>
</protein>
<organism evidence="1">
    <name type="scientific">Anguilla anguilla</name>
    <name type="common">European freshwater eel</name>
    <name type="synonym">Muraena anguilla</name>
    <dbReference type="NCBI Taxonomy" id="7936"/>
    <lineage>
        <taxon>Eukaryota</taxon>
        <taxon>Metazoa</taxon>
        <taxon>Chordata</taxon>
        <taxon>Craniata</taxon>
        <taxon>Vertebrata</taxon>
        <taxon>Euteleostomi</taxon>
        <taxon>Actinopterygii</taxon>
        <taxon>Neopterygii</taxon>
        <taxon>Teleostei</taxon>
        <taxon>Anguilliformes</taxon>
        <taxon>Anguillidae</taxon>
        <taxon>Anguilla</taxon>
    </lineage>
</organism>
<proteinExistence type="predicted"/>
<reference evidence="1" key="1">
    <citation type="submission" date="2014-11" db="EMBL/GenBank/DDBJ databases">
        <authorList>
            <person name="Amaro Gonzalez C."/>
        </authorList>
    </citation>
    <scope>NUCLEOTIDE SEQUENCE</scope>
</reference>
<name>A0A0E9UZB1_ANGAN</name>
<accession>A0A0E9UZB1</accession>
<dbReference type="EMBL" id="GBXM01037435">
    <property type="protein sequence ID" value="JAH71142.1"/>
    <property type="molecule type" value="Transcribed_RNA"/>
</dbReference>
<sequence length="37" mass="4248">MQLFMLANCTLKRENLPILQSLNSLLLNIVGLVHLRQ</sequence>